<name>A0A0R1S0U0_9LACO</name>
<protein>
    <recommendedName>
        <fullName evidence="6">Gram-positive cocci surface proteins LPxTG domain-containing protein</fullName>
    </recommendedName>
</protein>
<proteinExistence type="predicted"/>
<feature type="transmembrane region" description="Helical" evidence="2">
    <location>
        <begin position="826"/>
        <end position="843"/>
    </location>
</feature>
<feature type="compositionally biased region" description="Low complexity" evidence="1">
    <location>
        <begin position="60"/>
        <end position="74"/>
    </location>
</feature>
<evidence type="ECO:0008006" key="6">
    <source>
        <dbReference type="Google" id="ProtNLM"/>
    </source>
</evidence>
<feature type="region of interest" description="Disordered" evidence="1">
    <location>
        <begin position="31"/>
        <end position="114"/>
    </location>
</feature>
<sequence length="847" mass="92301">MRKLTSLTFISTAVLSGMLLTNSNIVKADTANTIGEGNSPAVNTQTTSNSVSDNKSTSIDSKQTTKATDTQTKSNGTDSTSSNQPTDQTKRNSTDSTDSKKATDTTETKHKTTPVSFTASTDATKTIFNNNNSSVAQSTYNGIVHATGFANADSNTLSTSAAILNVEKSDGKFNIVEKIANTTDKDAYVDFYIAAPSQANTIKAVIDSSKMSGFTSGLKNEVIQVSYTPGNYQTVNLSDVDWSKVIYVKISGIAEAGKIYTTALPVEISNYDEVKANLPEDGTANSSDQLISSSDLLFMWQLNSDGSKGTFIGGDVANNIQLRLAKPNTSAITELENTKAISAYDSIRNEDGQLEYKYDGEATDLLGNNTSIDSSFFEIHKLGAYLSSDNKLYEDIEYSINLDKIQAVLSKYGYSVNVDSNNNFWPYYTYSKHSTDNPSFDDDSKVSDDTSSNSDLYIEVQKVLVTQPVSLYVGDELDPTQISDDNPLMKAHIKFTNIDKANNTTTTKEKDLTVDGKTLTVSAVDAKGNSVDLDKITTKAGTYTLTYTYHLNNGTITNTSTVTVLDKKENPYHDKVATHKYVIRFVSNNKVVKTVTVEGQPDDEIDLTKKQQTVPEGYKLAKGQTVPDFVTIKDTDKTIDIKVVKDTTTPVTPTDDPVVHVYFVDKKTGKTIKTVTKNGKVGETVNLTSDEQAIPNNYKLVAGSTIPTSITLTKDIKDITVYLEAEGQTKTDDTHKSENNEDNNHEADNHKEVINKKSEDNTPKNPIKENTTEKTFNKVATKSESAEVKTQVVVSKKQKAINGVQTKLAKATNNENKLPQTGNHDMILALIGLGLTTFAGITLKKKH</sequence>
<feature type="region of interest" description="Disordered" evidence="1">
    <location>
        <begin position="729"/>
        <end position="771"/>
    </location>
</feature>
<organism evidence="4 5">
    <name type="scientific">Lactobacillus psittaci DSM 15354</name>
    <dbReference type="NCBI Taxonomy" id="1122152"/>
    <lineage>
        <taxon>Bacteria</taxon>
        <taxon>Bacillati</taxon>
        <taxon>Bacillota</taxon>
        <taxon>Bacilli</taxon>
        <taxon>Lactobacillales</taxon>
        <taxon>Lactobacillaceae</taxon>
        <taxon>Lactobacillus</taxon>
    </lineage>
</organism>
<keyword evidence="3" id="KW-0732">Signal</keyword>
<reference evidence="4 5" key="1">
    <citation type="journal article" date="2015" name="Genome Announc.">
        <title>Expanding the biotechnology potential of lactobacilli through comparative genomics of 213 strains and associated genera.</title>
        <authorList>
            <person name="Sun Z."/>
            <person name="Harris H.M."/>
            <person name="McCann A."/>
            <person name="Guo C."/>
            <person name="Argimon S."/>
            <person name="Zhang W."/>
            <person name="Yang X."/>
            <person name="Jeffery I.B."/>
            <person name="Cooney J.C."/>
            <person name="Kagawa T.F."/>
            <person name="Liu W."/>
            <person name="Song Y."/>
            <person name="Salvetti E."/>
            <person name="Wrobel A."/>
            <person name="Rasinkangas P."/>
            <person name="Parkhill J."/>
            <person name="Rea M.C."/>
            <person name="O'Sullivan O."/>
            <person name="Ritari J."/>
            <person name="Douillard F.P."/>
            <person name="Paul Ross R."/>
            <person name="Yang R."/>
            <person name="Briner A.E."/>
            <person name="Felis G.E."/>
            <person name="de Vos W.M."/>
            <person name="Barrangou R."/>
            <person name="Klaenhammer T.R."/>
            <person name="Caufield P.W."/>
            <person name="Cui Y."/>
            <person name="Zhang H."/>
            <person name="O'Toole P.W."/>
        </authorList>
    </citation>
    <scope>NUCLEOTIDE SEQUENCE [LARGE SCALE GENOMIC DNA]</scope>
    <source>
        <strain evidence="4 5">DSM 15354</strain>
    </source>
</reference>
<dbReference type="Gene3D" id="3.10.20.320">
    <property type="entry name" value="Putative peptidoglycan bound protein (lpxtg motif)"/>
    <property type="match status" value="1"/>
</dbReference>
<dbReference type="AlphaFoldDB" id="A0A0R1S0U0"/>
<evidence type="ECO:0000313" key="4">
    <source>
        <dbReference type="EMBL" id="KRL62797.1"/>
    </source>
</evidence>
<dbReference type="EMBL" id="AZFB01000007">
    <property type="protein sequence ID" value="KRL62797.1"/>
    <property type="molecule type" value="Genomic_DNA"/>
</dbReference>
<feature type="compositionally biased region" description="Basic and acidic residues" evidence="1">
    <location>
        <begin position="88"/>
        <end position="110"/>
    </location>
</feature>
<dbReference type="PATRIC" id="fig|1122152.4.peg.1302"/>
<feature type="signal peptide" evidence="3">
    <location>
        <begin position="1"/>
        <end position="28"/>
    </location>
</feature>
<feature type="compositionally biased region" description="Polar residues" evidence="1">
    <location>
        <begin position="75"/>
        <end position="87"/>
    </location>
</feature>
<dbReference type="eggNOG" id="ENOG5030AKR">
    <property type="taxonomic scope" value="Bacteria"/>
</dbReference>
<keyword evidence="2" id="KW-0472">Membrane</keyword>
<evidence type="ECO:0000256" key="3">
    <source>
        <dbReference type="SAM" id="SignalP"/>
    </source>
</evidence>
<keyword evidence="2" id="KW-0812">Transmembrane</keyword>
<evidence type="ECO:0000313" key="5">
    <source>
        <dbReference type="Proteomes" id="UP000051931"/>
    </source>
</evidence>
<keyword evidence="5" id="KW-1185">Reference proteome</keyword>
<evidence type="ECO:0000256" key="2">
    <source>
        <dbReference type="SAM" id="Phobius"/>
    </source>
</evidence>
<dbReference type="Proteomes" id="UP000051931">
    <property type="component" value="Unassembled WGS sequence"/>
</dbReference>
<feature type="compositionally biased region" description="Polar residues" evidence="1">
    <location>
        <begin position="31"/>
        <end position="59"/>
    </location>
</feature>
<dbReference type="RefSeq" id="WP_027825204.1">
    <property type="nucleotide sequence ID" value="NZ_AUEI01000010.1"/>
</dbReference>
<evidence type="ECO:0000256" key="1">
    <source>
        <dbReference type="SAM" id="MobiDB-lite"/>
    </source>
</evidence>
<comment type="caution">
    <text evidence="4">The sequence shown here is derived from an EMBL/GenBank/DDBJ whole genome shotgun (WGS) entry which is preliminary data.</text>
</comment>
<keyword evidence="2" id="KW-1133">Transmembrane helix</keyword>
<gene>
    <name evidence="4" type="ORF">FC23_GL001268</name>
</gene>
<feature type="chain" id="PRO_5006410259" description="Gram-positive cocci surface proteins LPxTG domain-containing protein" evidence="3">
    <location>
        <begin position="29"/>
        <end position="847"/>
    </location>
</feature>
<accession>A0A0R1S0U0</accession>
<dbReference type="STRING" id="1122152.GCA_000425905_01255"/>
<dbReference type="NCBIfam" id="TIGR01167">
    <property type="entry name" value="LPXTG_anchor"/>
    <property type="match status" value="1"/>
</dbReference>